<dbReference type="AlphaFoldDB" id="A0AAD6T311"/>
<comment type="caution">
    <text evidence="2">The sequence shown here is derived from an EMBL/GenBank/DDBJ whole genome shotgun (WGS) entry which is preliminary data.</text>
</comment>
<dbReference type="EMBL" id="JARJCM010000032">
    <property type="protein sequence ID" value="KAJ7038384.1"/>
    <property type="molecule type" value="Genomic_DNA"/>
</dbReference>
<evidence type="ECO:0000256" key="1">
    <source>
        <dbReference type="SAM" id="MobiDB-lite"/>
    </source>
</evidence>
<feature type="region of interest" description="Disordered" evidence="1">
    <location>
        <begin position="107"/>
        <end position="137"/>
    </location>
</feature>
<name>A0AAD6T311_9AGAR</name>
<gene>
    <name evidence="2" type="ORF">C8F04DRAFT_1179696</name>
</gene>
<reference evidence="2" key="1">
    <citation type="submission" date="2023-03" db="EMBL/GenBank/DDBJ databases">
        <title>Massive genome expansion in bonnet fungi (Mycena s.s.) driven by repeated elements and novel gene families across ecological guilds.</title>
        <authorList>
            <consortium name="Lawrence Berkeley National Laboratory"/>
            <person name="Harder C.B."/>
            <person name="Miyauchi S."/>
            <person name="Viragh M."/>
            <person name="Kuo A."/>
            <person name="Thoen E."/>
            <person name="Andreopoulos B."/>
            <person name="Lu D."/>
            <person name="Skrede I."/>
            <person name="Drula E."/>
            <person name="Henrissat B."/>
            <person name="Morin E."/>
            <person name="Kohler A."/>
            <person name="Barry K."/>
            <person name="LaButti K."/>
            <person name="Morin E."/>
            <person name="Salamov A."/>
            <person name="Lipzen A."/>
            <person name="Mereny Z."/>
            <person name="Hegedus B."/>
            <person name="Baldrian P."/>
            <person name="Stursova M."/>
            <person name="Weitz H."/>
            <person name="Taylor A."/>
            <person name="Grigoriev I.V."/>
            <person name="Nagy L.G."/>
            <person name="Martin F."/>
            <person name="Kauserud H."/>
        </authorList>
    </citation>
    <scope>NUCLEOTIDE SEQUENCE</scope>
    <source>
        <strain evidence="2">CBHHK200</strain>
    </source>
</reference>
<feature type="compositionally biased region" description="Basic residues" evidence="1">
    <location>
        <begin position="60"/>
        <end position="69"/>
    </location>
</feature>
<evidence type="ECO:0000313" key="3">
    <source>
        <dbReference type="Proteomes" id="UP001218188"/>
    </source>
</evidence>
<sequence>MFTWVSDSRALAKDSPHSGRFVINRKNTNGSFAPVRRTSTLRPHLSAKVQTATYPEPKRRPAPKLKNKPRIGGTPLPSAYPGGCTWILPRRPLEPIHCGAAPVNVAEPRPYHQNTTEGVEERRDESPLPNPADGVTSGLFTLRRRAKEPEACSTAFLLAKAQ</sequence>
<evidence type="ECO:0000313" key="2">
    <source>
        <dbReference type="EMBL" id="KAJ7038384.1"/>
    </source>
</evidence>
<accession>A0AAD6T311</accession>
<keyword evidence="3" id="KW-1185">Reference proteome</keyword>
<dbReference type="Proteomes" id="UP001218188">
    <property type="component" value="Unassembled WGS sequence"/>
</dbReference>
<protein>
    <submittedName>
        <fullName evidence="2">Uncharacterized protein</fullName>
    </submittedName>
</protein>
<feature type="region of interest" description="Disordered" evidence="1">
    <location>
        <begin position="48"/>
        <end position="76"/>
    </location>
</feature>
<proteinExistence type="predicted"/>
<organism evidence="2 3">
    <name type="scientific">Mycena alexandri</name>
    <dbReference type="NCBI Taxonomy" id="1745969"/>
    <lineage>
        <taxon>Eukaryota</taxon>
        <taxon>Fungi</taxon>
        <taxon>Dikarya</taxon>
        <taxon>Basidiomycota</taxon>
        <taxon>Agaricomycotina</taxon>
        <taxon>Agaricomycetes</taxon>
        <taxon>Agaricomycetidae</taxon>
        <taxon>Agaricales</taxon>
        <taxon>Marasmiineae</taxon>
        <taxon>Mycenaceae</taxon>
        <taxon>Mycena</taxon>
    </lineage>
</organism>